<keyword evidence="2" id="KW-0812">Transmembrane</keyword>
<keyword evidence="4" id="KW-1185">Reference proteome</keyword>
<organism evidence="3 4">
    <name type="scientific">Peptoniphilus olsenii</name>
    <dbReference type="NCBI Taxonomy" id="411570"/>
    <lineage>
        <taxon>Bacteria</taxon>
        <taxon>Bacillati</taxon>
        <taxon>Bacillota</taxon>
        <taxon>Tissierellia</taxon>
        <taxon>Tissierellales</taxon>
        <taxon>Peptoniphilaceae</taxon>
        <taxon>Peptoniphilus</taxon>
    </lineage>
</organism>
<evidence type="ECO:0000256" key="2">
    <source>
        <dbReference type="SAM" id="Phobius"/>
    </source>
</evidence>
<reference evidence="3 4" key="1">
    <citation type="submission" date="2024-06" db="EMBL/GenBank/DDBJ databases">
        <title>Genomic Encyclopedia of Type Strains, Phase IV (KMG-IV): sequencing the most valuable type-strain genomes for metagenomic binning, comparative biology and taxonomic classification.</title>
        <authorList>
            <person name="Goeker M."/>
        </authorList>
    </citation>
    <scope>NUCLEOTIDE SEQUENCE [LARGE SCALE GENOMIC DNA]</scope>
    <source>
        <strain evidence="3 4">DSM 21460</strain>
    </source>
</reference>
<feature type="transmembrane region" description="Helical" evidence="2">
    <location>
        <begin position="7"/>
        <end position="25"/>
    </location>
</feature>
<dbReference type="Proteomes" id="UP001549162">
    <property type="component" value="Unassembled WGS sequence"/>
</dbReference>
<evidence type="ECO:0000256" key="1">
    <source>
        <dbReference type="SAM" id="Coils"/>
    </source>
</evidence>
<name>A0ABV2J9G7_9FIRM</name>
<evidence type="ECO:0000313" key="4">
    <source>
        <dbReference type="Proteomes" id="UP001549162"/>
    </source>
</evidence>
<keyword evidence="2" id="KW-0472">Membrane</keyword>
<dbReference type="RefSeq" id="WP_354366445.1">
    <property type="nucleotide sequence ID" value="NZ_JBEPMA010000001.1"/>
</dbReference>
<evidence type="ECO:0000313" key="3">
    <source>
        <dbReference type="EMBL" id="MET3616434.1"/>
    </source>
</evidence>
<protein>
    <submittedName>
        <fullName evidence="3">Uncharacterized protein</fullName>
    </submittedName>
</protein>
<dbReference type="EMBL" id="JBEPMA010000001">
    <property type="protein sequence ID" value="MET3616434.1"/>
    <property type="molecule type" value="Genomic_DNA"/>
</dbReference>
<gene>
    <name evidence="3" type="ORF">ABID14_000054</name>
</gene>
<feature type="coiled-coil region" evidence="1">
    <location>
        <begin position="35"/>
        <end position="62"/>
    </location>
</feature>
<proteinExistence type="predicted"/>
<accession>A0ABV2J9G7</accession>
<sequence>MKYKNRFLISLIFIIISFVLTFFAINDGKKINKSYLQLSSDNSNLKEKLDDSQKTQKSLDEEINSKKSKIEGIDNESNKFGVMSAKKDEIMRMKEELLNTHMAFQNNNFDFYYSHNNSNNALTPLNGIFFDEALKNEDRIDNLTVLPIIINSYTNEYLNYEISRNNFKVIQNLGILDYVENGDNYLAKSILLNDSSNSDILKKRNSYLILLNSRYLNAYRNIYEEVTSSQIFINNSKDYLNHNLKDSTVPIEEKDKKKIDVLNAFCIDLLNSSSNQLSDFSITESNGFKQFKRNDFVLMTEKVDDKLINVNFFNEECGSIYEVNDKMD</sequence>
<keyword evidence="1" id="KW-0175">Coiled coil</keyword>
<keyword evidence="2" id="KW-1133">Transmembrane helix</keyword>
<comment type="caution">
    <text evidence="3">The sequence shown here is derived from an EMBL/GenBank/DDBJ whole genome shotgun (WGS) entry which is preliminary data.</text>
</comment>